<evidence type="ECO:0000256" key="3">
    <source>
        <dbReference type="SAM" id="MobiDB-lite"/>
    </source>
</evidence>
<name>A0A0M2R8R2_9PROT</name>
<keyword evidence="2" id="KW-0653">Protein transport</keyword>
<comment type="caution">
    <text evidence="4">The sequence shown here is derived from an EMBL/GenBank/DDBJ whole genome shotgun (WGS) entry which is preliminary data.</text>
</comment>
<evidence type="ECO:0000256" key="1">
    <source>
        <dbReference type="ARBA" id="ARBA00022448"/>
    </source>
</evidence>
<gene>
    <name evidence="4" type="ORF">WH95_12825</name>
</gene>
<dbReference type="STRING" id="1549748.WH95_12825"/>
<reference evidence="4 5" key="1">
    <citation type="submission" date="2015-03" db="EMBL/GenBank/DDBJ databases">
        <title>Genome sequence of Kiloniella sp. P1-1, isolated from the gut microflora of Pacific white shrimp, Penaeus vannamei.</title>
        <authorList>
            <person name="Shao Z."/>
            <person name="Wang L."/>
            <person name="Li X."/>
        </authorList>
    </citation>
    <scope>NUCLEOTIDE SEQUENCE [LARGE SCALE GENOMIC DNA]</scope>
    <source>
        <strain evidence="4 5">P1-1</strain>
    </source>
</reference>
<dbReference type="Proteomes" id="UP000034491">
    <property type="component" value="Unassembled WGS sequence"/>
</dbReference>
<evidence type="ECO:0000256" key="2">
    <source>
        <dbReference type="ARBA" id="ARBA00022927"/>
    </source>
</evidence>
<dbReference type="GO" id="GO:0005829">
    <property type="term" value="C:cytosol"/>
    <property type="evidence" value="ECO:0007669"/>
    <property type="project" value="TreeGrafter"/>
</dbReference>
<protein>
    <submittedName>
        <fullName evidence="4">Uncharacterized protein</fullName>
    </submittedName>
</protein>
<evidence type="ECO:0000313" key="5">
    <source>
        <dbReference type="Proteomes" id="UP000034491"/>
    </source>
</evidence>
<dbReference type="GO" id="GO:0015031">
    <property type="term" value="P:protein transport"/>
    <property type="evidence" value="ECO:0007669"/>
    <property type="project" value="UniProtKB-KW"/>
</dbReference>
<keyword evidence="1" id="KW-0813">Transport</keyword>
<sequence>MVASSTQKFLFDTSFEGRDDPAKNKAQQSSANSFSDFMGNSAPPPPDVEETIEPEEAPLPEGAISAENLELEKQTAYAEGFAAGQIDAQNHADETANAQIAQSINQITQQLQALQTAQQSQVQDLQSVSMEVVLTAIKKLFPSLVDNTSLDEIILVFRECLDRLPQEPRLVIRVSDTTLDDVQEKLEQVAKQSGFNGHLVFLSEPGMMAGDVRVEWAEGGAERTATELLEEIETIINRAITNFSLPGAAGKTSTSPNTDSLADVPTNEMTQ</sequence>
<accession>A0A0M2R8R2</accession>
<keyword evidence="5" id="KW-1185">Reference proteome</keyword>
<feature type="region of interest" description="Disordered" evidence="3">
    <location>
        <begin position="1"/>
        <end position="52"/>
    </location>
</feature>
<dbReference type="AlphaFoldDB" id="A0A0M2R8R2"/>
<feature type="compositionally biased region" description="Polar residues" evidence="3">
    <location>
        <begin position="25"/>
        <end position="35"/>
    </location>
</feature>
<organism evidence="4 5">
    <name type="scientific">Kiloniella litopenaei</name>
    <dbReference type="NCBI Taxonomy" id="1549748"/>
    <lineage>
        <taxon>Bacteria</taxon>
        <taxon>Pseudomonadati</taxon>
        <taxon>Pseudomonadota</taxon>
        <taxon>Alphaproteobacteria</taxon>
        <taxon>Rhodospirillales</taxon>
        <taxon>Kiloniellaceae</taxon>
        <taxon>Kiloniella</taxon>
    </lineage>
</organism>
<dbReference type="PANTHER" id="PTHR34982:SF1">
    <property type="entry name" value="FLAGELLAR ASSEMBLY PROTEIN FLIH"/>
    <property type="match status" value="1"/>
</dbReference>
<evidence type="ECO:0000313" key="4">
    <source>
        <dbReference type="EMBL" id="KKJ76370.1"/>
    </source>
</evidence>
<feature type="compositionally biased region" description="Polar residues" evidence="3">
    <location>
        <begin position="251"/>
        <end position="260"/>
    </location>
</feature>
<dbReference type="InterPro" id="IPR051472">
    <property type="entry name" value="T3SS_Stator/FliH"/>
</dbReference>
<dbReference type="PANTHER" id="PTHR34982">
    <property type="entry name" value="YOP PROTEINS TRANSLOCATION PROTEIN L"/>
    <property type="match status" value="1"/>
</dbReference>
<proteinExistence type="predicted"/>
<dbReference type="EMBL" id="LANI01000019">
    <property type="protein sequence ID" value="KKJ76370.1"/>
    <property type="molecule type" value="Genomic_DNA"/>
</dbReference>
<feature type="region of interest" description="Disordered" evidence="3">
    <location>
        <begin position="246"/>
        <end position="271"/>
    </location>
</feature>